<comment type="caution">
    <text evidence="1">The sequence shown here is derived from an EMBL/GenBank/DDBJ whole genome shotgun (WGS) entry which is preliminary data.</text>
</comment>
<organism evidence="1 3">
    <name type="scientific">Vibrio ponticus</name>
    <dbReference type="NCBI Taxonomy" id="265668"/>
    <lineage>
        <taxon>Bacteria</taxon>
        <taxon>Pseudomonadati</taxon>
        <taxon>Pseudomonadota</taxon>
        <taxon>Gammaproteobacteria</taxon>
        <taxon>Vibrionales</taxon>
        <taxon>Vibrionaceae</taxon>
        <taxon>Vibrio</taxon>
    </lineage>
</organism>
<evidence type="ECO:0000313" key="3">
    <source>
        <dbReference type="Proteomes" id="UP000278792"/>
    </source>
</evidence>
<name>A0A3N3E777_9VIBR</name>
<evidence type="ECO:0000313" key="2">
    <source>
        <dbReference type="EMBL" id="ROV62577.1"/>
    </source>
</evidence>
<protein>
    <submittedName>
        <fullName evidence="1">Uncharacterized protein</fullName>
    </submittedName>
</protein>
<accession>A0A3N3E777</accession>
<dbReference type="EMBL" id="RKIK01000001">
    <property type="protein sequence ID" value="ROV62490.1"/>
    <property type="molecule type" value="Genomic_DNA"/>
</dbReference>
<reference evidence="1 3" key="1">
    <citation type="submission" date="2018-11" db="EMBL/GenBank/DDBJ databases">
        <title>Vibrio ponticus strain CAIM 1751 pathogenic for the snapper Lutjanus guttatus.</title>
        <authorList>
            <person name="Soto-Rodriguez S."/>
            <person name="Lozano-Olvera R."/>
            <person name="Gomez-Gil B."/>
        </authorList>
    </citation>
    <scope>NUCLEOTIDE SEQUENCE [LARGE SCALE GENOMIC DNA]</scope>
    <source>
        <strain evidence="1 3">CAIM 1751</strain>
    </source>
</reference>
<gene>
    <name evidence="1" type="ORF">EGH82_00170</name>
    <name evidence="2" type="ORF">EGH82_00655</name>
</gene>
<dbReference type="AlphaFoldDB" id="A0A3N3E777"/>
<dbReference type="EMBL" id="RKIK01000001">
    <property type="protein sequence ID" value="ROV62577.1"/>
    <property type="molecule type" value="Genomic_DNA"/>
</dbReference>
<evidence type="ECO:0000313" key="1">
    <source>
        <dbReference type="EMBL" id="ROV62490.1"/>
    </source>
</evidence>
<dbReference type="Proteomes" id="UP000278792">
    <property type="component" value="Unassembled WGS sequence"/>
</dbReference>
<proteinExistence type="predicted"/>
<sequence length="62" mass="7067">MPSARQPLWVTNNHRHLSDAVERLGLAQSTAISAMKQRYLIRIVISPIKVEFCITDGFIMKN</sequence>